<dbReference type="OrthoDB" id="6615390at2759"/>
<dbReference type="STRING" id="597456.A0A0L7QZZ6"/>
<dbReference type="PANTHER" id="PTHR47331:SF2">
    <property type="match status" value="1"/>
</dbReference>
<gene>
    <name evidence="1" type="ORF">WH47_01694</name>
</gene>
<sequence>MFSSYSSPCLHSWESGVKLAKAHLKRTIGEQRLTFEELYTLLTQVESCLNSRPLTPISSDPNDLNPLTPGHFLIGDALTALPDHDLTGVNSHRLGRYQLIQKMFQSFW</sequence>
<organism evidence="1 2">
    <name type="scientific">Habropoda laboriosa</name>
    <dbReference type="NCBI Taxonomy" id="597456"/>
    <lineage>
        <taxon>Eukaryota</taxon>
        <taxon>Metazoa</taxon>
        <taxon>Ecdysozoa</taxon>
        <taxon>Arthropoda</taxon>
        <taxon>Hexapoda</taxon>
        <taxon>Insecta</taxon>
        <taxon>Pterygota</taxon>
        <taxon>Neoptera</taxon>
        <taxon>Endopterygota</taxon>
        <taxon>Hymenoptera</taxon>
        <taxon>Apocrita</taxon>
        <taxon>Aculeata</taxon>
        <taxon>Apoidea</taxon>
        <taxon>Anthophila</taxon>
        <taxon>Apidae</taxon>
        <taxon>Habropoda</taxon>
    </lineage>
</organism>
<dbReference type="AlphaFoldDB" id="A0A0L7QZZ6"/>
<reference evidence="1 2" key="1">
    <citation type="submission" date="2015-07" db="EMBL/GenBank/DDBJ databases">
        <title>The genome of Habropoda laboriosa.</title>
        <authorList>
            <person name="Pan H."/>
            <person name="Kapheim K."/>
        </authorList>
    </citation>
    <scope>NUCLEOTIDE SEQUENCE [LARGE SCALE GENOMIC DNA]</scope>
    <source>
        <strain evidence="1">0110345459</strain>
    </source>
</reference>
<evidence type="ECO:0000313" key="1">
    <source>
        <dbReference type="EMBL" id="KOC64126.1"/>
    </source>
</evidence>
<dbReference type="Proteomes" id="UP000053825">
    <property type="component" value="Unassembled WGS sequence"/>
</dbReference>
<evidence type="ECO:0000313" key="2">
    <source>
        <dbReference type="Proteomes" id="UP000053825"/>
    </source>
</evidence>
<keyword evidence="2" id="KW-1185">Reference proteome</keyword>
<protein>
    <submittedName>
        <fullName evidence="1">Uncharacterized protein</fullName>
    </submittedName>
</protein>
<accession>A0A0L7QZZ6</accession>
<name>A0A0L7QZZ6_9HYME</name>
<proteinExistence type="predicted"/>
<dbReference type="PANTHER" id="PTHR47331">
    <property type="entry name" value="PHD-TYPE DOMAIN-CONTAINING PROTEIN"/>
    <property type="match status" value="1"/>
</dbReference>
<dbReference type="EMBL" id="KQ414675">
    <property type="protein sequence ID" value="KOC64126.1"/>
    <property type="molecule type" value="Genomic_DNA"/>
</dbReference>